<protein>
    <submittedName>
        <fullName evidence="2">Uncharacterized protein</fullName>
    </submittedName>
</protein>
<evidence type="ECO:0000313" key="3">
    <source>
        <dbReference type="Proteomes" id="UP000698800"/>
    </source>
</evidence>
<dbReference type="EMBL" id="JAGHQL010000514">
    <property type="protein sequence ID" value="KAH0533524.1"/>
    <property type="molecule type" value="Genomic_DNA"/>
</dbReference>
<organism evidence="2 3">
    <name type="scientific">Glutinoglossum americanum</name>
    <dbReference type="NCBI Taxonomy" id="1670608"/>
    <lineage>
        <taxon>Eukaryota</taxon>
        <taxon>Fungi</taxon>
        <taxon>Dikarya</taxon>
        <taxon>Ascomycota</taxon>
        <taxon>Pezizomycotina</taxon>
        <taxon>Geoglossomycetes</taxon>
        <taxon>Geoglossales</taxon>
        <taxon>Geoglossaceae</taxon>
        <taxon>Glutinoglossum</taxon>
    </lineage>
</organism>
<evidence type="ECO:0000256" key="1">
    <source>
        <dbReference type="SAM" id="MobiDB-lite"/>
    </source>
</evidence>
<feature type="region of interest" description="Disordered" evidence="1">
    <location>
        <begin position="66"/>
        <end position="134"/>
    </location>
</feature>
<reference evidence="2" key="1">
    <citation type="submission" date="2021-03" db="EMBL/GenBank/DDBJ databases">
        <title>Comparative genomics and phylogenomic investigation of the class Geoglossomycetes provide insights into ecological specialization and systematics.</title>
        <authorList>
            <person name="Melie T."/>
            <person name="Pirro S."/>
            <person name="Miller A.N."/>
            <person name="Quandt A."/>
        </authorList>
    </citation>
    <scope>NUCLEOTIDE SEQUENCE</scope>
    <source>
        <strain evidence="2">GBOQ0MN5Z8</strain>
    </source>
</reference>
<feature type="compositionally biased region" description="Basic and acidic residues" evidence="1">
    <location>
        <begin position="89"/>
        <end position="117"/>
    </location>
</feature>
<dbReference type="AlphaFoldDB" id="A0A9P8I4S9"/>
<keyword evidence="3" id="KW-1185">Reference proteome</keyword>
<feature type="non-terminal residue" evidence="2">
    <location>
        <position position="302"/>
    </location>
</feature>
<sequence>MGIADQLVVADALAHEMRPDHGQDDDPDHRPLRAIRHQVQHDCADGDAPGHPGEEVHQVPGPGVAAEVEDAEAVGEAQQRQQGALPGHARADDLEHQRNHQDAEARHAGLGHPDEHGAQAAEHPLPGSERRFPPGEQLERLDVLPAGAVDHLVRQGDAGAVLVELDAFEVVAHELLVEAVLGAARGVAGRRPEAAGVRGQHLVGEDHRTGGLVETELELGVGDDDALAGRVFAGGGVQLDRLGLDLVRVDLADQAHGFIRMDVEVVLAELGLGRRGVDRLWQLAAFDQAGGQGDAAHRAAGL</sequence>
<proteinExistence type="predicted"/>
<comment type="caution">
    <text evidence="2">The sequence shown here is derived from an EMBL/GenBank/DDBJ whole genome shotgun (WGS) entry which is preliminary data.</text>
</comment>
<gene>
    <name evidence="2" type="ORF">FGG08_007693</name>
</gene>
<dbReference type="Proteomes" id="UP000698800">
    <property type="component" value="Unassembled WGS sequence"/>
</dbReference>
<accession>A0A9P8I4S9</accession>
<evidence type="ECO:0000313" key="2">
    <source>
        <dbReference type="EMBL" id="KAH0533524.1"/>
    </source>
</evidence>
<name>A0A9P8I4S9_9PEZI</name>